<evidence type="ECO:0000256" key="3">
    <source>
        <dbReference type="ARBA" id="ARBA00022729"/>
    </source>
</evidence>
<dbReference type="GO" id="GO:0042546">
    <property type="term" value="P:cell wall biogenesis"/>
    <property type="evidence" value="ECO:0007669"/>
    <property type="project" value="InterPro"/>
</dbReference>
<evidence type="ECO:0000259" key="6">
    <source>
        <dbReference type="Pfam" id="PF10342"/>
    </source>
</evidence>
<evidence type="ECO:0000256" key="2">
    <source>
        <dbReference type="ARBA" id="ARBA00006816"/>
    </source>
</evidence>
<feature type="chain" id="PRO_5009134255" evidence="4">
    <location>
        <begin position="23"/>
        <end position="282"/>
    </location>
</feature>
<evidence type="ECO:0000259" key="5">
    <source>
        <dbReference type="Pfam" id="PF05390"/>
    </source>
</evidence>
<evidence type="ECO:0000313" key="8">
    <source>
        <dbReference type="Proteomes" id="UP000094336"/>
    </source>
</evidence>
<dbReference type="GeneID" id="30147833"/>
<accession>A0A1E3QHU5</accession>
<reference evidence="8" key="1">
    <citation type="submission" date="2016-05" db="EMBL/GenBank/DDBJ databases">
        <title>Comparative genomics of biotechnologically important yeasts.</title>
        <authorList>
            <consortium name="DOE Joint Genome Institute"/>
            <person name="Riley R."/>
            <person name="Haridas S."/>
            <person name="Wolfe K.H."/>
            <person name="Lopes M.R."/>
            <person name="Hittinger C.T."/>
            <person name="Goker M."/>
            <person name="Salamov A."/>
            <person name="Wisecaver J."/>
            <person name="Long T.M."/>
            <person name="Aerts A.L."/>
            <person name="Barry K."/>
            <person name="Choi C."/>
            <person name="Clum A."/>
            <person name="Coughlan A.Y."/>
            <person name="Deshpande S."/>
            <person name="Douglass A.P."/>
            <person name="Hanson S.J."/>
            <person name="Klenk H.-P."/>
            <person name="Labutti K."/>
            <person name="Lapidus A."/>
            <person name="Lindquist E."/>
            <person name="Lipzen A."/>
            <person name="Meier-Kolthoff J.P."/>
            <person name="Ohm R.A."/>
            <person name="Otillar R.P."/>
            <person name="Pangilinan J."/>
            <person name="Peng Y."/>
            <person name="Rokas A."/>
            <person name="Rosa C.A."/>
            <person name="Scheuner C."/>
            <person name="Sibirny A.A."/>
            <person name="Slot J.C."/>
            <person name="Stielow J.B."/>
            <person name="Sun H."/>
            <person name="Kurtzman C.P."/>
            <person name="Blackwell M."/>
            <person name="Grigoriev I.V."/>
            <person name="Jeffries T.W."/>
        </authorList>
    </citation>
    <scope>NUCLEOTIDE SEQUENCE [LARGE SCALE GENOMIC DNA]</scope>
    <source>
        <strain evidence="8">NRRL Y-12698</strain>
    </source>
</reference>
<dbReference type="Pfam" id="PF05390">
    <property type="entry name" value="Kre9_KNH1_C"/>
    <property type="match status" value="1"/>
</dbReference>
<evidence type="ECO:0000256" key="1">
    <source>
        <dbReference type="ARBA" id="ARBA00004010"/>
    </source>
</evidence>
<dbReference type="EMBL" id="KV454441">
    <property type="protein sequence ID" value="ODQ77283.1"/>
    <property type="molecule type" value="Genomic_DNA"/>
</dbReference>
<dbReference type="InterPro" id="IPR045328">
    <property type="entry name" value="Kre9/Knh1"/>
</dbReference>
<protein>
    <submittedName>
        <fullName evidence="7">Uncharacterized protein</fullName>
    </submittedName>
</protein>
<dbReference type="GO" id="GO:0031505">
    <property type="term" value="P:fungal-type cell wall organization"/>
    <property type="evidence" value="ECO:0007669"/>
    <property type="project" value="TreeGrafter"/>
</dbReference>
<keyword evidence="8" id="KW-1185">Reference proteome</keyword>
<evidence type="ECO:0000256" key="4">
    <source>
        <dbReference type="SAM" id="SignalP"/>
    </source>
</evidence>
<dbReference type="Pfam" id="PF10342">
    <property type="entry name" value="Kre9_KNH"/>
    <property type="match status" value="1"/>
</dbReference>
<dbReference type="OrthoDB" id="2432613at2759"/>
<dbReference type="GO" id="GO:0006078">
    <property type="term" value="P:(1-&gt;6)-beta-D-glucan biosynthetic process"/>
    <property type="evidence" value="ECO:0007669"/>
    <property type="project" value="InterPro"/>
</dbReference>
<name>A0A1E3QHU5_9ASCO</name>
<keyword evidence="3 4" id="KW-0732">Signal</keyword>
<dbReference type="PANTHER" id="PTHR28154">
    <property type="entry name" value="CELL WALL SYNTHESIS PROTEIN KNH1-RELATED"/>
    <property type="match status" value="1"/>
</dbReference>
<dbReference type="RefSeq" id="XP_018982611.1">
    <property type="nucleotide sequence ID" value="XM_019129980.1"/>
</dbReference>
<dbReference type="PANTHER" id="PTHR28154:SF1">
    <property type="entry name" value="CELL WALL SYNTHESIS PROTEIN KNH1-RELATED"/>
    <property type="match status" value="1"/>
</dbReference>
<feature type="domain" description="Yeast cell wall synthesis Kre9/Knh1-like N-terminal" evidence="6">
    <location>
        <begin position="37"/>
        <end position="133"/>
    </location>
</feature>
<dbReference type="InterPro" id="IPR018466">
    <property type="entry name" value="Kre9/Knh1-like_N"/>
</dbReference>
<sequence length="282" mass="29549">MFSLTSFLSCLFAFTFLHTAIADISLSNPVPGSSFSGSTGTVSISVEWIDSGGAPPVSEIESYTFSLMTGSNLDISNIATLADAVSALKITDDTYTVTFKNTVCGNGLFYIQVYGALLASAGSTIQYTNRFTLTGMTGSKVASGSGSPPQGQISLVTGGTAAASINPASFSVPYTLQTGSTRYAPMQLQPGTSITVTTWSRRFPTSAVTYFTTKMASPVVYSTVTPGWSYTINSQPNYASPAPNPSIAGWYAASERLVSASLSGSSNTTAKAKRYNKWVDEA</sequence>
<gene>
    <name evidence="7" type="ORF">BABINDRAFT_163561</name>
</gene>
<comment type="function">
    <text evidence="1">Involved in cell wall beta(1-&gt;6) glucan synthesis.</text>
</comment>
<dbReference type="STRING" id="984486.A0A1E3QHU5"/>
<dbReference type="InterPro" id="IPR008659">
    <property type="entry name" value="Kre9/Knh1_C"/>
</dbReference>
<comment type="similarity">
    <text evidence="2">Belongs to the KRE9/KNH1 family.</text>
</comment>
<feature type="signal peptide" evidence="4">
    <location>
        <begin position="1"/>
        <end position="22"/>
    </location>
</feature>
<dbReference type="AlphaFoldDB" id="A0A1E3QHU5"/>
<proteinExistence type="inferred from homology"/>
<feature type="domain" description="Yeast cell wall synthesis Kre9/Knh1 C-terminal" evidence="5">
    <location>
        <begin position="168"/>
        <end position="262"/>
    </location>
</feature>
<organism evidence="7 8">
    <name type="scientific">Babjeviella inositovora NRRL Y-12698</name>
    <dbReference type="NCBI Taxonomy" id="984486"/>
    <lineage>
        <taxon>Eukaryota</taxon>
        <taxon>Fungi</taxon>
        <taxon>Dikarya</taxon>
        <taxon>Ascomycota</taxon>
        <taxon>Saccharomycotina</taxon>
        <taxon>Pichiomycetes</taxon>
        <taxon>Serinales incertae sedis</taxon>
        <taxon>Babjeviella</taxon>
    </lineage>
</organism>
<evidence type="ECO:0000313" key="7">
    <source>
        <dbReference type="EMBL" id="ODQ77283.1"/>
    </source>
</evidence>
<dbReference type="GO" id="GO:0005576">
    <property type="term" value="C:extracellular region"/>
    <property type="evidence" value="ECO:0007669"/>
    <property type="project" value="TreeGrafter"/>
</dbReference>
<dbReference type="Proteomes" id="UP000094336">
    <property type="component" value="Unassembled WGS sequence"/>
</dbReference>